<keyword evidence="11" id="KW-0206">Cytoskeleton</keyword>
<evidence type="ECO:0000256" key="1">
    <source>
        <dbReference type="ARBA" id="ARBA00004430"/>
    </source>
</evidence>
<dbReference type="GO" id="GO:0051959">
    <property type="term" value="F:dynein light intermediate chain binding"/>
    <property type="evidence" value="ECO:0007669"/>
    <property type="project" value="InterPro"/>
</dbReference>
<dbReference type="FunFam" id="3.40.50.300:FF:002856">
    <property type="entry name" value="Dynein heavy chain 11"/>
    <property type="match status" value="1"/>
</dbReference>
<dbReference type="Gene3D" id="1.10.8.720">
    <property type="entry name" value="Region D6 of dynein motor"/>
    <property type="match status" value="1"/>
</dbReference>
<keyword evidence="5" id="KW-0547">Nucleotide-binding</keyword>
<dbReference type="InterPro" id="IPR035706">
    <property type="entry name" value="AAA_9"/>
</dbReference>
<evidence type="ECO:0000256" key="5">
    <source>
        <dbReference type="ARBA" id="ARBA00022741"/>
    </source>
</evidence>
<evidence type="ECO:0008006" key="19">
    <source>
        <dbReference type="Google" id="ProtNLM"/>
    </source>
</evidence>
<dbReference type="InterPro" id="IPR041228">
    <property type="entry name" value="Dynein_C"/>
</dbReference>
<dbReference type="InterPro" id="IPR027417">
    <property type="entry name" value="P-loop_NTPase"/>
</dbReference>
<evidence type="ECO:0000256" key="7">
    <source>
        <dbReference type="ARBA" id="ARBA00023017"/>
    </source>
</evidence>
<reference evidence="17" key="2">
    <citation type="submission" date="2020-05" db="UniProtKB">
        <authorList>
            <consortium name="EnsemblMetazoa"/>
        </authorList>
    </citation>
    <scope>IDENTIFICATION</scope>
    <source>
        <strain evidence="17">IAEA</strain>
    </source>
</reference>
<feature type="domain" description="Dynein heavy chain ATP-binding dynein motor region" evidence="14">
    <location>
        <begin position="10"/>
        <end position="209"/>
    </location>
</feature>
<keyword evidence="9" id="KW-0969">Cilium</keyword>
<evidence type="ECO:0000256" key="3">
    <source>
        <dbReference type="ARBA" id="ARBA00022490"/>
    </source>
</evidence>
<evidence type="ECO:0000256" key="6">
    <source>
        <dbReference type="ARBA" id="ARBA00022840"/>
    </source>
</evidence>
<organism evidence="17 18">
    <name type="scientific">Glossina pallidipes</name>
    <name type="common">Tsetse fly</name>
    <dbReference type="NCBI Taxonomy" id="7398"/>
    <lineage>
        <taxon>Eukaryota</taxon>
        <taxon>Metazoa</taxon>
        <taxon>Ecdysozoa</taxon>
        <taxon>Arthropoda</taxon>
        <taxon>Hexapoda</taxon>
        <taxon>Insecta</taxon>
        <taxon>Pterygota</taxon>
        <taxon>Neoptera</taxon>
        <taxon>Endopterygota</taxon>
        <taxon>Diptera</taxon>
        <taxon>Brachycera</taxon>
        <taxon>Muscomorpha</taxon>
        <taxon>Hippoboscoidea</taxon>
        <taxon>Glossinidae</taxon>
        <taxon>Glossina</taxon>
    </lineage>
</organism>
<reference evidence="18" key="1">
    <citation type="submission" date="2014-03" db="EMBL/GenBank/DDBJ databases">
        <authorList>
            <person name="Aksoy S."/>
            <person name="Warren W."/>
            <person name="Wilson R.K."/>
        </authorList>
    </citation>
    <scope>NUCLEOTIDE SEQUENCE [LARGE SCALE GENOMIC DNA]</scope>
    <source>
        <strain evidence="18">IAEA</strain>
    </source>
</reference>
<dbReference type="Gene3D" id="6.10.140.1060">
    <property type="match status" value="1"/>
</dbReference>
<feature type="domain" description="Dynein heavy chain C-terminal" evidence="16">
    <location>
        <begin position="749"/>
        <end position="848"/>
    </location>
</feature>
<dbReference type="Gene3D" id="1.20.1270.280">
    <property type="match status" value="1"/>
</dbReference>
<dbReference type="InterPro" id="IPR004273">
    <property type="entry name" value="Dynein_heavy_D6_P-loop"/>
</dbReference>
<evidence type="ECO:0000259" key="13">
    <source>
        <dbReference type="Pfam" id="PF03028"/>
    </source>
</evidence>
<evidence type="ECO:0000313" key="17">
    <source>
        <dbReference type="EnsemblMetazoa" id="GPAI047970-PA"/>
    </source>
</evidence>
<evidence type="ECO:0000256" key="10">
    <source>
        <dbReference type="ARBA" id="ARBA00023175"/>
    </source>
</evidence>
<evidence type="ECO:0000256" key="4">
    <source>
        <dbReference type="ARBA" id="ARBA00022701"/>
    </source>
</evidence>
<keyword evidence="8" id="KW-0175">Coiled coil</keyword>
<accession>A0A1B0AJN8</accession>
<sequence>MAPNIKTRCRNARRWPLMIDPQGQANKWIKNLEKANRLCVIRLNQPDYTRVMENAIQFGLPVLLENIGEELDPILESVLLKQLFKQGGALCIKLGDTVIEYNHNFRFYMTTKLRNPHYLPEVAVKVTLLNFMITTQGLQDQLLGITVARERPDLEAEKNNLIVQGAENKRMLKETEDKILEVLSSADNILEDETAVQILSSSKVLANEISEKQIITEATEKQIDIARLSYVPIAEHSTILFFTIVDLANIDPMYQYSLAWFVALFISSIDNTDKVDDIAERLSDLRTHFTYSLYVNICRSLFERDKLLFSLILNINLMKSENRIENAEWLFLLTGGVGLDNPHKNPAKWLGVQSWNEICRLSELPNFKGLREHIEQNLTLWKDFFDSPTPQDNHSIPEPWSTKLSMFQKLLALRVLRPDKLVPGVLAFVSNEMGQKYVDPPQFDLSASFADSHCCIPLIFILTPGSDPTATLLKFADEQGFGSNRLFSLSLGQGQGPIAVKMIDDGVKLGNWVVLQNCHLAKSFMPNLEKICEGMVPDSTHPDFRLWLTSYPAEHFPVVVLQNGIKMTNEPPKGLRSNVVRSMLSDPISDPEWYESCKQNQTFKQLIYSLCFFHAVIQERRYFGPIGWNIPYEFNETDLRISLMQLKMFLDQYEGVNYDALRYLTGECNYGGRVTDDWDRRTLKTILNRYYCPEVLDLENPFYFDEKKIYYIPALKEVDNYLSYTKDLPLETEPAIFGFHANADIMKDQKETDMLLSHTLLTQDTSGSGDDSGGGAQLTPEEVVINVASDVLTRLPKDFDREAALARYPTSYHQSMNTVLVQEMTRFNVLLNTIRSSLITVRKAIKGK</sequence>
<evidence type="ECO:0000256" key="9">
    <source>
        <dbReference type="ARBA" id="ARBA00023069"/>
    </source>
</evidence>
<evidence type="ECO:0000313" key="18">
    <source>
        <dbReference type="Proteomes" id="UP000092445"/>
    </source>
</evidence>
<proteinExistence type="inferred from homology"/>
<dbReference type="GO" id="GO:0005524">
    <property type="term" value="F:ATP binding"/>
    <property type="evidence" value="ECO:0007669"/>
    <property type="project" value="UniProtKB-KW"/>
</dbReference>
<evidence type="ECO:0000256" key="8">
    <source>
        <dbReference type="ARBA" id="ARBA00023054"/>
    </source>
</evidence>
<name>A0A1B0AJN8_GLOPL</name>
<dbReference type="AlphaFoldDB" id="A0A1B0AJN8"/>
<evidence type="ECO:0000259" key="16">
    <source>
        <dbReference type="Pfam" id="PF18199"/>
    </source>
</evidence>
<dbReference type="VEuPathDB" id="VectorBase:GPAI047970"/>
<keyword evidence="18" id="KW-1185">Reference proteome</keyword>
<dbReference type="FunFam" id="3.40.50.300:FF:000362">
    <property type="entry name" value="Dynein, axonemal, heavy chain 6"/>
    <property type="match status" value="1"/>
</dbReference>
<dbReference type="GO" id="GO:0005930">
    <property type="term" value="C:axoneme"/>
    <property type="evidence" value="ECO:0007669"/>
    <property type="project" value="UniProtKB-SubCell"/>
</dbReference>
<keyword evidence="6" id="KW-0067">ATP-binding</keyword>
<dbReference type="Gene3D" id="3.40.50.300">
    <property type="entry name" value="P-loop containing nucleotide triphosphate hydrolases"/>
    <property type="match status" value="2"/>
</dbReference>
<comment type="similarity">
    <text evidence="2">Belongs to the dynein heavy chain family.</text>
</comment>
<dbReference type="FunFam" id="1.10.8.720:FF:000001">
    <property type="entry name" value="dynein heavy chain 7, axonemal"/>
    <property type="match status" value="1"/>
</dbReference>
<dbReference type="Proteomes" id="UP000092445">
    <property type="component" value="Unassembled WGS sequence"/>
</dbReference>
<dbReference type="Pfam" id="PF03028">
    <property type="entry name" value="Dynein_heavy"/>
    <property type="match status" value="1"/>
</dbReference>
<dbReference type="InterPro" id="IPR042219">
    <property type="entry name" value="AAA_lid_11_sf"/>
</dbReference>
<keyword evidence="7" id="KW-0243">Dynein</keyword>
<dbReference type="Pfam" id="PF18198">
    <property type="entry name" value="AAA_lid_11"/>
    <property type="match status" value="1"/>
</dbReference>
<dbReference type="GO" id="GO:0007018">
    <property type="term" value="P:microtubule-based movement"/>
    <property type="evidence" value="ECO:0007669"/>
    <property type="project" value="InterPro"/>
</dbReference>
<evidence type="ECO:0000256" key="12">
    <source>
        <dbReference type="ARBA" id="ARBA00023273"/>
    </source>
</evidence>
<dbReference type="PANTHER" id="PTHR22878">
    <property type="entry name" value="DYNEIN HEAVY CHAIN 6, AXONEMAL-LIKE-RELATED"/>
    <property type="match status" value="1"/>
</dbReference>
<keyword evidence="12" id="KW-0966">Cell projection</keyword>
<dbReference type="GO" id="GO:0030286">
    <property type="term" value="C:dynein complex"/>
    <property type="evidence" value="ECO:0007669"/>
    <property type="project" value="UniProtKB-KW"/>
</dbReference>
<dbReference type="FunFam" id="1.10.8.1220:FF:000001">
    <property type="entry name" value="Dynein axonemal heavy chain 5"/>
    <property type="match status" value="1"/>
</dbReference>
<dbReference type="GO" id="GO:0045505">
    <property type="term" value="F:dynein intermediate chain binding"/>
    <property type="evidence" value="ECO:0007669"/>
    <property type="project" value="InterPro"/>
</dbReference>
<dbReference type="InterPro" id="IPR026983">
    <property type="entry name" value="DHC"/>
</dbReference>
<keyword evidence="10" id="KW-0505">Motor protein</keyword>
<keyword evidence="3" id="KW-0963">Cytoplasm</keyword>
<dbReference type="PANTHER" id="PTHR22878:SF66">
    <property type="entry name" value="DYNEIN AXONEMAL HEAVY CHAIN 7"/>
    <property type="match status" value="1"/>
</dbReference>
<feature type="domain" description="Dynein heavy chain region D6 P-loop" evidence="13">
    <location>
        <begin position="454"/>
        <end position="568"/>
    </location>
</feature>
<evidence type="ECO:0000259" key="14">
    <source>
        <dbReference type="Pfam" id="PF12781"/>
    </source>
</evidence>
<dbReference type="InterPro" id="IPR041658">
    <property type="entry name" value="AAA_lid_11"/>
</dbReference>
<dbReference type="EnsemblMetazoa" id="GPAI047970-RA">
    <property type="protein sequence ID" value="GPAI047970-PA"/>
    <property type="gene ID" value="GPAI047970"/>
</dbReference>
<evidence type="ECO:0000259" key="15">
    <source>
        <dbReference type="Pfam" id="PF18198"/>
    </source>
</evidence>
<dbReference type="STRING" id="7398.A0A1B0AJN8"/>
<protein>
    <recommendedName>
        <fullName evidence="19">Dynein heavy chain ATP-binding dynein motor region domain-containing protein</fullName>
    </recommendedName>
</protein>
<dbReference type="GO" id="GO:0008569">
    <property type="term" value="F:minus-end-directed microtubule motor activity"/>
    <property type="evidence" value="ECO:0007669"/>
    <property type="project" value="InterPro"/>
</dbReference>
<dbReference type="Gene3D" id="1.10.8.1220">
    <property type="match status" value="1"/>
</dbReference>
<comment type="subcellular location">
    <subcellularLocation>
        <location evidence="1">Cytoplasm</location>
        <location evidence="1">Cytoskeleton</location>
        <location evidence="1">Cilium axoneme</location>
    </subcellularLocation>
</comment>
<evidence type="ECO:0000256" key="11">
    <source>
        <dbReference type="ARBA" id="ARBA00023212"/>
    </source>
</evidence>
<dbReference type="Pfam" id="PF12781">
    <property type="entry name" value="AAA_9"/>
    <property type="match status" value="1"/>
</dbReference>
<feature type="domain" description="Dynein heavy chain AAA lid" evidence="15">
    <location>
        <begin position="603"/>
        <end position="743"/>
    </location>
</feature>
<evidence type="ECO:0000256" key="2">
    <source>
        <dbReference type="ARBA" id="ARBA00008887"/>
    </source>
</evidence>
<keyword evidence="4" id="KW-0493">Microtubule</keyword>
<dbReference type="Pfam" id="PF18199">
    <property type="entry name" value="Dynein_C"/>
    <property type="match status" value="1"/>
</dbReference>
<dbReference type="GO" id="GO:0005874">
    <property type="term" value="C:microtubule"/>
    <property type="evidence" value="ECO:0007669"/>
    <property type="project" value="UniProtKB-KW"/>
</dbReference>